<gene>
    <name evidence="1" type="ORF">NCTC9185_04586</name>
</gene>
<dbReference type="Proteomes" id="UP000339249">
    <property type="component" value="Unassembled WGS sequence"/>
</dbReference>
<organism evidence="1 2">
    <name type="scientific">Raoultella terrigena</name>
    <name type="common">Klebsiella terrigena</name>
    <dbReference type="NCBI Taxonomy" id="577"/>
    <lineage>
        <taxon>Bacteria</taxon>
        <taxon>Pseudomonadati</taxon>
        <taxon>Pseudomonadota</taxon>
        <taxon>Gammaproteobacteria</taxon>
        <taxon>Enterobacterales</taxon>
        <taxon>Enterobacteriaceae</taxon>
        <taxon>Klebsiella/Raoultella group</taxon>
        <taxon>Raoultella</taxon>
    </lineage>
</organism>
<accession>A0A4U9D9J1</accession>
<reference evidence="1 2" key="1">
    <citation type="submission" date="2019-04" db="EMBL/GenBank/DDBJ databases">
        <authorList>
            <consortium name="Pathogen Informatics"/>
        </authorList>
    </citation>
    <scope>NUCLEOTIDE SEQUENCE [LARGE SCALE GENOMIC DNA]</scope>
    <source>
        <strain evidence="1 2">NCTC9185</strain>
    </source>
</reference>
<dbReference type="EMBL" id="CABDVU010000001">
    <property type="protein sequence ID" value="VTN12603.1"/>
    <property type="molecule type" value="Genomic_DNA"/>
</dbReference>
<evidence type="ECO:0000313" key="2">
    <source>
        <dbReference type="Proteomes" id="UP000339249"/>
    </source>
</evidence>
<proteinExistence type="predicted"/>
<dbReference type="AlphaFoldDB" id="A0A4U9D9J1"/>
<protein>
    <submittedName>
        <fullName evidence="1">Uncharacterized protein</fullName>
    </submittedName>
</protein>
<sequence>MTVSDAVGEDLVSQFAIRPAQLKTIYNPFDIAALRAGAELPGEQPAGTILSTSGVFTPASATIG</sequence>
<evidence type="ECO:0000313" key="1">
    <source>
        <dbReference type="EMBL" id="VTN12603.1"/>
    </source>
</evidence>
<name>A0A4U9D9J1_RAOTE</name>